<dbReference type="Proteomes" id="UP000620133">
    <property type="component" value="Chromosome"/>
</dbReference>
<proteinExistence type="predicted"/>
<dbReference type="KEGG" id="manr:MPAN_003950"/>
<keyword evidence="2" id="KW-1185">Reference proteome</keyword>
<evidence type="ECO:0000313" key="2">
    <source>
        <dbReference type="Proteomes" id="UP000620133"/>
    </source>
</evidence>
<dbReference type="Pfam" id="PF16481">
    <property type="entry name" value="DUF5058"/>
    <property type="match status" value="1"/>
</dbReference>
<sequence length="246" mass="27315">MDFLNVWWVYLIVGIIFLYVLTQSTVFLLKARKRAIELEFTKEQIRKTITSSMIFSIAPSMAILFGLVILTKVFGPMVAGLRLGTLGALTYELPAATNVIKGVFGLNIGSASITPDMIVTALWVMTLGCIPPLLIVPLFLKKISKKFDQIKEKDSTWKNIMMDALFLGMISAFVGYVVAPITNEVTNETYISILAILVLLSSAGLIIIFGFIIKKYKQEWLKNYALPLSMMSSMALALLYALLGVR</sequence>
<name>A0A7U9TJU1_9MOLU</name>
<dbReference type="AlphaFoldDB" id="A0A7U9TJU1"/>
<accession>A0A7U9TJU1</accession>
<reference evidence="1" key="1">
    <citation type="submission" date="2021-01" db="EMBL/GenBank/DDBJ databases">
        <title>Draft genome sequence of Acholeplasmataceae bacterium strain Mahy22.</title>
        <authorList>
            <person name="Watanabe M."/>
            <person name="Kojima H."/>
            <person name="Fukui M."/>
        </authorList>
    </citation>
    <scope>NUCLEOTIDE SEQUENCE</scope>
    <source>
        <strain evidence="1">Mahy22</strain>
    </source>
</reference>
<gene>
    <name evidence="1" type="ORF">MPAN_003950</name>
</gene>
<protein>
    <submittedName>
        <fullName evidence="1">DUF5058 domain-containing protein</fullName>
    </submittedName>
</protein>
<dbReference type="RefSeq" id="WP_176240107.1">
    <property type="nucleotide sequence ID" value="NZ_AP024412.1"/>
</dbReference>
<evidence type="ECO:0000313" key="1">
    <source>
        <dbReference type="EMBL" id="BCR35502.1"/>
    </source>
</evidence>
<dbReference type="InterPro" id="IPR032479">
    <property type="entry name" value="DUF5058"/>
</dbReference>
<organism evidence="1 2">
    <name type="scientific">Mariniplasma anaerobium</name>
    <dbReference type="NCBI Taxonomy" id="2735436"/>
    <lineage>
        <taxon>Bacteria</taxon>
        <taxon>Bacillati</taxon>
        <taxon>Mycoplasmatota</taxon>
        <taxon>Mollicutes</taxon>
        <taxon>Acholeplasmatales</taxon>
        <taxon>Acholeplasmataceae</taxon>
        <taxon>Mariniplasma</taxon>
    </lineage>
</organism>
<dbReference type="EMBL" id="AP024412">
    <property type="protein sequence ID" value="BCR35502.1"/>
    <property type="molecule type" value="Genomic_DNA"/>
</dbReference>